<feature type="compositionally biased region" description="Low complexity" evidence="1">
    <location>
        <begin position="205"/>
        <end position="232"/>
    </location>
</feature>
<dbReference type="PANTHER" id="PTHR11362">
    <property type="entry name" value="PHOSPHATIDYLETHANOLAMINE-BINDING PROTEIN"/>
    <property type="match status" value="1"/>
</dbReference>
<dbReference type="AlphaFoldDB" id="A0A0C3GU30"/>
<organism evidence="3 4">
    <name type="scientific">Oidiodendron maius (strain Zn)</name>
    <dbReference type="NCBI Taxonomy" id="913774"/>
    <lineage>
        <taxon>Eukaryota</taxon>
        <taxon>Fungi</taxon>
        <taxon>Dikarya</taxon>
        <taxon>Ascomycota</taxon>
        <taxon>Pezizomycotina</taxon>
        <taxon>Leotiomycetes</taxon>
        <taxon>Leotiomycetes incertae sedis</taxon>
        <taxon>Myxotrichaceae</taxon>
        <taxon>Oidiodendron</taxon>
    </lineage>
</organism>
<dbReference type="Proteomes" id="UP000054321">
    <property type="component" value="Unassembled WGS sequence"/>
</dbReference>
<dbReference type="Gene3D" id="3.90.280.10">
    <property type="entry name" value="PEBP-like"/>
    <property type="match status" value="1"/>
</dbReference>
<reference evidence="3 4" key="1">
    <citation type="submission" date="2014-04" db="EMBL/GenBank/DDBJ databases">
        <authorList>
            <consortium name="DOE Joint Genome Institute"/>
            <person name="Kuo A."/>
            <person name="Martino E."/>
            <person name="Perotto S."/>
            <person name="Kohler A."/>
            <person name="Nagy L.G."/>
            <person name="Floudas D."/>
            <person name="Copeland A."/>
            <person name="Barry K.W."/>
            <person name="Cichocki N."/>
            <person name="Veneault-Fourrey C."/>
            <person name="LaButti K."/>
            <person name="Lindquist E.A."/>
            <person name="Lipzen A."/>
            <person name="Lundell T."/>
            <person name="Morin E."/>
            <person name="Murat C."/>
            <person name="Sun H."/>
            <person name="Tunlid A."/>
            <person name="Henrissat B."/>
            <person name="Grigoriev I.V."/>
            <person name="Hibbett D.S."/>
            <person name="Martin F."/>
            <person name="Nordberg H.P."/>
            <person name="Cantor M.N."/>
            <person name="Hua S.X."/>
        </authorList>
    </citation>
    <scope>NUCLEOTIDE SEQUENCE [LARGE SCALE GENOMIC DNA]</scope>
    <source>
        <strain evidence="3 4">Zn</strain>
    </source>
</reference>
<dbReference type="HOGENOM" id="CLU_043994_4_2_1"/>
<evidence type="ECO:0000256" key="1">
    <source>
        <dbReference type="SAM" id="MobiDB-lite"/>
    </source>
</evidence>
<name>A0A0C3GU30_OIDMZ</name>
<protein>
    <recommendedName>
        <fullName evidence="5">PEBP-like protein</fullName>
    </recommendedName>
</protein>
<sequence>MHKLRFSHLFSFAILMAAYTFQKGSAQSPPGFQPPVSNHLTVSYGSDAISPAGITVPVDDSTEVASAPSLGLDDARATFVTIMLDFSIETAGSNTTLLHWVLPGLSSNGATNLSSQRAEIAPYFPPGPPAGQTHTYGIFLYNEPTNFAVPENFVPFFKNLTAPGASVLTRVGFNLTNFVVETGLGAPVAADWFLVRNATMSSTTTTTATSSRAVSATNTGASTGSTSSTSSNPLTTQSASDAMTIRIKSIVVAFGALCFVVNLL</sequence>
<evidence type="ECO:0000313" key="4">
    <source>
        <dbReference type="Proteomes" id="UP000054321"/>
    </source>
</evidence>
<dbReference type="SUPFAM" id="SSF49777">
    <property type="entry name" value="PEBP-like"/>
    <property type="match status" value="1"/>
</dbReference>
<dbReference type="EMBL" id="KN832889">
    <property type="protein sequence ID" value="KIM94809.1"/>
    <property type="molecule type" value="Genomic_DNA"/>
</dbReference>
<dbReference type="GO" id="GO:0030162">
    <property type="term" value="P:regulation of proteolysis"/>
    <property type="evidence" value="ECO:0007669"/>
    <property type="project" value="TreeGrafter"/>
</dbReference>
<proteinExistence type="predicted"/>
<dbReference type="OrthoDB" id="2506647at2759"/>
<feature type="signal peptide" evidence="2">
    <location>
        <begin position="1"/>
        <end position="26"/>
    </location>
</feature>
<reference evidence="4" key="2">
    <citation type="submission" date="2015-01" db="EMBL/GenBank/DDBJ databases">
        <title>Evolutionary Origins and Diversification of the Mycorrhizal Mutualists.</title>
        <authorList>
            <consortium name="DOE Joint Genome Institute"/>
            <consortium name="Mycorrhizal Genomics Consortium"/>
            <person name="Kohler A."/>
            <person name="Kuo A."/>
            <person name="Nagy L.G."/>
            <person name="Floudas D."/>
            <person name="Copeland A."/>
            <person name="Barry K.W."/>
            <person name="Cichocki N."/>
            <person name="Veneault-Fourrey C."/>
            <person name="LaButti K."/>
            <person name="Lindquist E.A."/>
            <person name="Lipzen A."/>
            <person name="Lundell T."/>
            <person name="Morin E."/>
            <person name="Murat C."/>
            <person name="Riley R."/>
            <person name="Ohm R."/>
            <person name="Sun H."/>
            <person name="Tunlid A."/>
            <person name="Henrissat B."/>
            <person name="Grigoriev I.V."/>
            <person name="Hibbett D.S."/>
            <person name="Martin F."/>
        </authorList>
    </citation>
    <scope>NUCLEOTIDE SEQUENCE [LARGE SCALE GENOMIC DNA]</scope>
    <source>
        <strain evidence="4">Zn</strain>
    </source>
</reference>
<accession>A0A0C3GU30</accession>
<feature type="chain" id="PRO_5002177873" description="PEBP-like protein" evidence="2">
    <location>
        <begin position="27"/>
        <end position="264"/>
    </location>
</feature>
<dbReference type="STRING" id="913774.A0A0C3GU30"/>
<dbReference type="GO" id="GO:0005543">
    <property type="term" value="F:phospholipid binding"/>
    <property type="evidence" value="ECO:0007669"/>
    <property type="project" value="TreeGrafter"/>
</dbReference>
<dbReference type="CDD" id="cd00866">
    <property type="entry name" value="PEBP_euk"/>
    <property type="match status" value="1"/>
</dbReference>
<gene>
    <name evidence="3" type="ORF">OIDMADRAFT_34809</name>
</gene>
<dbReference type="GO" id="GO:0030414">
    <property type="term" value="F:peptidase inhibitor activity"/>
    <property type="evidence" value="ECO:0007669"/>
    <property type="project" value="TreeGrafter"/>
</dbReference>
<dbReference type="PANTHER" id="PTHR11362:SF141">
    <property type="entry name" value="PHOSPHATIDYLETHANOLAMINE-BINDING PROTEIN"/>
    <property type="match status" value="1"/>
</dbReference>
<evidence type="ECO:0000256" key="2">
    <source>
        <dbReference type="SAM" id="SignalP"/>
    </source>
</evidence>
<feature type="region of interest" description="Disordered" evidence="1">
    <location>
        <begin position="205"/>
        <end position="236"/>
    </location>
</feature>
<dbReference type="InParanoid" id="A0A0C3GU30"/>
<dbReference type="InterPro" id="IPR008914">
    <property type="entry name" value="PEBP"/>
</dbReference>
<dbReference type="Pfam" id="PF01161">
    <property type="entry name" value="PBP"/>
    <property type="match status" value="1"/>
</dbReference>
<evidence type="ECO:0000313" key="3">
    <source>
        <dbReference type="EMBL" id="KIM94809.1"/>
    </source>
</evidence>
<keyword evidence="4" id="KW-1185">Reference proteome</keyword>
<dbReference type="GO" id="GO:0046578">
    <property type="term" value="P:regulation of Ras protein signal transduction"/>
    <property type="evidence" value="ECO:0007669"/>
    <property type="project" value="TreeGrafter"/>
</dbReference>
<dbReference type="InterPro" id="IPR036610">
    <property type="entry name" value="PEBP-like_sf"/>
</dbReference>
<keyword evidence="2" id="KW-0732">Signal</keyword>
<evidence type="ECO:0008006" key="5">
    <source>
        <dbReference type="Google" id="ProtNLM"/>
    </source>
</evidence>
<dbReference type="InterPro" id="IPR035810">
    <property type="entry name" value="PEBP_euk"/>
</dbReference>